<reference evidence="1 2" key="1">
    <citation type="submission" date="2015-10" db="EMBL/GenBank/DDBJ databases">
        <title>Metagenome-Assembled Genomes uncover a global brackish microbiome.</title>
        <authorList>
            <person name="Hugerth L.W."/>
            <person name="Larsson J."/>
            <person name="Alneberg J."/>
            <person name="Lindh M.V."/>
            <person name="Legrand C."/>
            <person name="Pinhassi J."/>
            <person name="Andersson A.F."/>
        </authorList>
    </citation>
    <scope>NUCLEOTIDE SEQUENCE [LARGE SCALE GENOMIC DNA]</scope>
    <source>
        <strain evidence="1">BACL9 MAG-120820-bin42</strain>
    </source>
</reference>
<dbReference type="Proteomes" id="UP000051557">
    <property type="component" value="Unassembled WGS sequence"/>
</dbReference>
<dbReference type="SUPFAM" id="SSF48452">
    <property type="entry name" value="TPR-like"/>
    <property type="match status" value="1"/>
</dbReference>
<sequence length="156" mass="17984">MDNPAKLQEELEGYCGLGMYDEALRRISVARRKGDKSLTLDFLRTRILRAAGRFVELRKTAEQLRRQRPEEPEVWVSLADAVRHQGSLQQGRTILLEAERKFPDNPHIKFQLGCYHCQLHDLDKARSYLQAAIRLDQSWANAAKEDADLAPLREKS</sequence>
<organism evidence="1 2">
    <name type="scientific">Verrucomicrobia subdivision 6 bacterium BACL9 MAG-120820-bin42</name>
    <dbReference type="NCBI Taxonomy" id="1655634"/>
    <lineage>
        <taxon>Bacteria</taxon>
        <taxon>Pseudomonadati</taxon>
        <taxon>Verrucomicrobiota</taxon>
        <taxon>Verrucomicrobiia</taxon>
        <taxon>Verrucomicrobiales</taxon>
        <taxon>Verrucomicrobia subdivision 6</taxon>
    </lineage>
</organism>
<evidence type="ECO:0000313" key="2">
    <source>
        <dbReference type="Proteomes" id="UP000051557"/>
    </source>
</evidence>
<proteinExistence type="predicted"/>
<name>A0A0R2X7J3_9BACT</name>
<evidence type="ECO:0000313" key="1">
    <source>
        <dbReference type="EMBL" id="KRP31887.1"/>
    </source>
</evidence>
<dbReference type="Gene3D" id="1.25.40.10">
    <property type="entry name" value="Tetratricopeptide repeat domain"/>
    <property type="match status" value="1"/>
</dbReference>
<gene>
    <name evidence="1" type="ORF">ABS32_05620</name>
</gene>
<dbReference type="InterPro" id="IPR011990">
    <property type="entry name" value="TPR-like_helical_dom_sf"/>
</dbReference>
<dbReference type="AlphaFoldDB" id="A0A0R2X7J3"/>
<dbReference type="Pfam" id="PF13432">
    <property type="entry name" value="TPR_16"/>
    <property type="match status" value="1"/>
</dbReference>
<protein>
    <submittedName>
        <fullName evidence="1">Uncharacterized protein</fullName>
    </submittedName>
</protein>
<accession>A0A0R2X7J3</accession>
<comment type="caution">
    <text evidence="1">The sequence shown here is derived from an EMBL/GenBank/DDBJ whole genome shotgun (WGS) entry which is preliminary data.</text>
</comment>
<dbReference type="EMBL" id="LIDM01000218">
    <property type="protein sequence ID" value="KRP31887.1"/>
    <property type="molecule type" value="Genomic_DNA"/>
</dbReference>
<dbReference type="NCBIfam" id="NF047558">
    <property type="entry name" value="TPR_END_plus"/>
    <property type="match status" value="1"/>
</dbReference>